<organism evidence="6 7">
    <name type="scientific">Parascaris equorum</name>
    <name type="common">Equine roundworm</name>
    <dbReference type="NCBI Taxonomy" id="6256"/>
    <lineage>
        <taxon>Eukaryota</taxon>
        <taxon>Metazoa</taxon>
        <taxon>Ecdysozoa</taxon>
        <taxon>Nematoda</taxon>
        <taxon>Chromadorea</taxon>
        <taxon>Rhabditida</taxon>
        <taxon>Spirurina</taxon>
        <taxon>Ascaridomorpha</taxon>
        <taxon>Ascaridoidea</taxon>
        <taxon>Ascarididae</taxon>
        <taxon>Parascaris</taxon>
    </lineage>
</organism>
<accession>A0A914RKL8</accession>
<dbReference type="GO" id="GO:0001518">
    <property type="term" value="C:voltage-gated sodium channel complex"/>
    <property type="evidence" value="ECO:0007669"/>
    <property type="project" value="TreeGrafter"/>
</dbReference>
<evidence type="ECO:0000259" key="5">
    <source>
        <dbReference type="Pfam" id="PF00520"/>
    </source>
</evidence>
<keyword evidence="4" id="KW-0472">Membrane</keyword>
<protein>
    <submittedName>
        <fullName evidence="7">Ion transport domain-containing protein</fullName>
    </submittedName>
</protein>
<evidence type="ECO:0000313" key="7">
    <source>
        <dbReference type="WBParaSite" id="PEQ_0000533201-mRNA-1"/>
    </source>
</evidence>
<proteinExistence type="predicted"/>
<feature type="domain" description="Ion transport" evidence="5">
    <location>
        <begin position="8"/>
        <end position="56"/>
    </location>
</feature>
<dbReference type="PANTHER" id="PTHR10037:SF230">
    <property type="entry name" value="CA[2+]-CHANNEL PROTEIN ALPHA[[1]] SUBUNIT T, ISOFORM F"/>
    <property type="match status" value="1"/>
</dbReference>
<dbReference type="AlphaFoldDB" id="A0A914RKL8"/>
<evidence type="ECO:0000256" key="1">
    <source>
        <dbReference type="ARBA" id="ARBA00004141"/>
    </source>
</evidence>
<dbReference type="GO" id="GO:0086010">
    <property type="term" value="P:membrane depolarization during action potential"/>
    <property type="evidence" value="ECO:0007669"/>
    <property type="project" value="TreeGrafter"/>
</dbReference>
<reference evidence="7" key="1">
    <citation type="submission" date="2022-11" db="UniProtKB">
        <authorList>
            <consortium name="WormBaseParasite"/>
        </authorList>
    </citation>
    <scope>IDENTIFICATION</scope>
</reference>
<dbReference type="Gene3D" id="6.10.250.2500">
    <property type="match status" value="1"/>
</dbReference>
<evidence type="ECO:0000256" key="2">
    <source>
        <dbReference type="ARBA" id="ARBA00022692"/>
    </source>
</evidence>
<evidence type="ECO:0000256" key="3">
    <source>
        <dbReference type="ARBA" id="ARBA00022989"/>
    </source>
</evidence>
<comment type="subcellular location">
    <subcellularLocation>
        <location evidence="1">Membrane</location>
        <topology evidence="1">Multi-pass membrane protein</topology>
    </subcellularLocation>
</comment>
<dbReference type="WBParaSite" id="PEQ_0000533201-mRNA-1">
    <property type="protein sequence ID" value="PEQ_0000533201-mRNA-1"/>
    <property type="gene ID" value="PEQ_0000533201"/>
</dbReference>
<keyword evidence="2" id="KW-0812">Transmembrane</keyword>
<dbReference type="InterPro" id="IPR043203">
    <property type="entry name" value="VGCC_Ca_Na"/>
</dbReference>
<keyword evidence="6" id="KW-1185">Reference proteome</keyword>
<dbReference type="Proteomes" id="UP000887564">
    <property type="component" value="Unplaced"/>
</dbReference>
<name>A0A914RKL8_PAREQ</name>
<sequence>MSHYEGVKWVCTSNTTWQGPNNGITNFDNFGLAMLTVFQCVSLEGWTDVIEFSKEREKARARGLFQKFREKQQLEEDLKVI</sequence>
<dbReference type="GO" id="GO:0008332">
    <property type="term" value="F:low voltage-gated calcium channel activity"/>
    <property type="evidence" value="ECO:0007669"/>
    <property type="project" value="TreeGrafter"/>
</dbReference>
<keyword evidence="3" id="KW-1133">Transmembrane helix</keyword>
<dbReference type="Pfam" id="PF00520">
    <property type="entry name" value="Ion_trans"/>
    <property type="match status" value="1"/>
</dbReference>
<dbReference type="GO" id="GO:0070509">
    <property type="term" value="P:calcium ion import"/>
    <property type="evidence" value="ECO:0007669"/>
    <property type="project" value="TreeGrafter"/>
</dbReference>
<evidence type="ECO:0000256" key="4">
    <source>
        <dbReference type="ARBA" id="ARBA00023136"/>
    </source>
</evidence>
<dbReference type="InterPro" id="IPR005821">
    <property type="entry name" value="Ion_trans_dom"/>
</dbReference>
<dbReference type="GO" id="GO:0043005">
    <property type="term" value="C:neuron projection"/>
    <property type="evidence" value="ECO:0007669"/>
    <property type="project" value="TreeGrafter"/>
</dbReference>
<dbReference type="Gene3D" id="1.10.287.70">
    <property type="match status" value="1"/>
</dbReference>
<dbReference type="PANTHER" id="PTHR10037">
    <property type="entry name" value="VOLTAGE-GATED CATION CHANNEL CALCIUM AND SODIUM"/>
    <property type="match status" value="1"/>
</dbReference>
<evidence type="ECO:0000313" key="6">
    <source>
        <dbReference type="Proteomes" id="UP000887564"/>
    </source>
</evidence>
<dbReference type="GO" id="GO:0005248">
    <property type="term" value="F:voltage-gated sodium channel activity"/>
    <property type="evidence" value="ECO:0007669"/>
    <property type="project" value="TreeGrafter"/>
</dbReference>